<proteinExistence type="predicted"/>
<evidence type="ECO:0000313" key="1">
    <source>
        <dbReference type="EMBL" id="GAA0471763.1"/>
    </source>
</evidence>
<evidence type="ECO:0000313" key="2">
    <source>
        <dbReference type="Proteomes" id="UP001500909"/>
    </source>
</evidence>
<gene>
    <name evidence="1" type="ORF">GCM10010361_39890</name>
</gene>
<dbReference type="InterPro" id="IPR007325">
    <property type="entry name" value="KFase/CYL"/>
</dbReference>
<sequence>MTDAMRALGAELRNWGRWGADDQRGTTNLITPEKVVAAAGAIRTGKVFDLGIPLDADGPQTGHFRSNPRRFMSRTGQERELPGGGRGADDWVVMPLQAGTQWDALSHMFYDDHLYNGYPAAAHVTALGATRNAIQHQAKGIAGRGVLLDIARLKGVDRLAAGTAITPADLDAACAEQGVTVGAGDVLLVRTGWWSVFAADGDRERFMDAEPGLSLECARWLHARDVAAVAADNWALEVLPAQQEGLTLPLHLVLLRDMGMTIGEMFDLDELAADCAADGTYEFFFTAPPLKFTGAVGSPLNPLAIK</sequence>
<protein>
    <submittedName>
        <fullName evidence="1">Cyclase family protein</fullName>
    </submittedName>
</protein>
<reference evidence="1 2" key="1">
    <citation type="journal article" date="2019" name="Int. J. Syst. Evol. Microbiol.">
        <title>The Global Catalogue of Microorganisms (GCM) 10K type strain sequencing project: providing services to taxonomists for standard genome sequencing and annotation.</title>
        <authorList>
            <consortium name="The Broad Institute Genomics Platform"/>
            <consortium name="The Broad Institute Genome Sequencing Center for Infectious Disease"/>
            <person name="Wu L."/>
            <person name="Ma J."/>
        </authorList>
    </citation>
    <scope>NUCLEOTIDE SEQUENCE [LARGE SCALE GENOMIC DNA]</scope>
    <source>
        <strain evidence="1 2">JCM 4805</strain>
    </source>
</reference>
<dbReference type="SUPFAM" id="SSF102198">
    <property type="entry name" value="Putative cyclase"/>
    <property type="match status" value="1"/>
</dbReference>
<keyword evidence="2" id="KW-1185">Reference proteome</keyword>
<dbReference type="EMBL" id="BAAABY010000029">
    <property type="protein sequence ID" value="GAA0471763.1"/>
    <property type="molecule type" value="Genomic_DNA"/>
</dbReference>
<organism evidence="1 2">
    <name type="scientific">Streptomyces olivaceiscleroticus</name>
    <dbReference type="NCBI Taxonomy" id="68245"/>
    <lineage>
        <taxon>Bacteria</taxon>
        <taxon>Bacillati</taxon>
        <taxon>Actinomycetota</taxon>
        <taxon>Actinomycetes</taxon>
        <taxon>Kitasatosporales</taxon>
        <taxon>Streptomycetaceae</taxon>
        <taxon>Streptomyces</taxon>
    </lineage>
</organism>
<accession>A0ABN1AAQ4</accession>
<dbReference type="InterPro" id="IPR037175">
    <property type="entry name" value="KFase_sf"/>
</dbReference>
<dbReference type="Pfam" id="PF04199">
    <property type="entry name" value="Cyclase"/>
    <property type="match status" value="1"/>
</dbReference>
<comment type="caution">
    <text evidence="1">The sequence shown here is derived from an EMBL/GenBank/DDBJ whole genome shotgun (WGS) entry which is preliminary data.</text>
</comment>
<dbReference type="Gene3D" id="3.50.30.50">
    <property type="entry name" value="Putative cyclase"/>
    <property type="match status" value="1"/>
</dbReference>
<dbReference type="RefSeq" id="WP_346096370.1">
    <property type="nucleotide sequence ID" value="NZ_BAAABY010000029.1"/>
</dbReference>
<dbReference type="Proteomes" id="UP001500909">
    <property type="component" value="Unassembled WGS sequence"/>
</dbReference>
<dbReference type="PANTHER" id="PTHR34861">
    <property type="match status" value="1"/>
</dbReference>
<dbReference type="PANTHER" id="PTHR34861:SF10">
    <property type="entry name" value="CYCLASE"/>
    <property type="match status" value="1"/>
</dbReference>
<name>A0ABN1AAQ4_9ACTN</name>